<evidence type="ECO:0000313" key="2">
    <source>
        <dbReference type="Proteomes" id="UP000799118"/>
    </source>
</evidence>
<feature type="non-terminal residue" evidence="1">
    <location>
        <position position="1"/>
    </location>
</feature>
<reference evidence="1" key="1">
    <citation type="journal article" date="2019" name="Environ. Microbiol.">
        <title>Fungal ecological strategies reflected in gene transcription - a case study of two litter decomposers.</title>
        <authorList>
            <person name="Barbi F."/>
            <person name="Kohler A."/>
            <person name="Barry K."/>
            <person name="Baskaran P."/>
            <person name="Daum C."/>
            <person name="Fauchery L."/>
            <person name="Ihrmark K."/>
            <person name="Kuo A."/>
            <person name="LaButti K."/>
            <person name="Lipzen A."/>
            <person name="Morin E."/>
            <person name="Grigoriev I.V."/>
            <person name="Henrissat B."/>
            <person name="Lindahl B."/>
            <person name="Martin F."/>
        </authorList>
    </citation>
    <scope>NUCLEOTIDE SEQUENCE</scope>
    <source>
        <strain evidence="1">JB14</strain>
    </source>
</reference>
<dbReference type="Proteomes" id="UP000799118">
    <property type="component" value="Unassembled WGS sequence"/>
</dbReference>
<keyword evidence="2" id="KW-1185">Reference proteome</keyword>
<dbReference type="OrthoDB" id="5569250at2759"/>
<gene>
    <name evidence="1" type="ORF">BT96DRAFT_828125</name>
</gene>
<accession>A0A6A4H8X2</accession>
<sequence>GLKLVMKISRPVKGRVLEHKTIQRCTDMAVDEHAWVLKHLPNVLGWFIMDGGTLQVRLKLMFGADYNERLICGSIQEELCPITDLESQEQFAQVL</sequence>
<protein>
    <submittedName>
        <fullName evidence="1">Uncharacterized protein</fullName>
    </submittedName>
</protein>
<dbReference type="EMBL" id="ML769556">
    <property type="protein sequence ID" value="KAE9394163.1"/>
    <property type="molecule type" value="Genomic_DNA"/>
</dbReference>
<evidence type="ECO:0000313" key="1">
    <source>
        <dbReference type="EMBL" id="KAE9394163.1"/>
    </source>
</evidence>
<dbReference type="AlphaFoldDB" id="A0A6A4H8X2"/>
<proteinExistence type="predicted"/>
<organism evidence="1 2">
    <name type="scientific">Gymnopus androsaceus JB14</name>
    <dbReference type="NCBI Taxonomy" id="1447944"/>
    <lineage>
        <taxon>Eukaryota</taxon>
        <taxon>Fungi</taxon>
        <taxon>Dikarya</taxon>
        <taxon>Basidiomycota</taxon>
        <taxon>Agaricomycotina</taxon>
        <taxon>Agaricomycetes</taxon>
        <taxon>Agaricomycetidae</taxon>
        <taxon>Agaricales</taxon>
        <taxon>Marasmiineae</taxon>
        <taxon>Omphalotaceae</taxon>
        <taxon>Gymnopus</taxon>
    </lineage>
</organism>
<name>A0A6A4H8X2_9AGAR</name>